<evidence type="ECO:0000313" key="2">
    <source>
        <dbReference type="EMBL" id="MEU8135568.1"/>
    </source>
</evidence>
<dbReference type="InterPro" id="IPR002372">
    <property type="entry name" value="PQQ_rpt_dom"/>
</dbReference>
<dbReference type="InterPro" id="IPR006311">
    <property type="entry name" value="TAT_signal"/>
</dbReference>
<gene>
    <name evidence="2" type="ORF">AB0C36_18850</name>
</gene>
<dbReference type="SUPFAM" id="SSF50998">
    <property type="entry name" value="Quinoprotein alcohol dehydrogenase-like"/>
    <property type="match status" value="1"/>
</dbReference>
<dbReference type="Pfam" id="PF13360">
    <property type="entry name" value="PQQ_2"/>
    <property type="match status" value="1"/>
</dbReference>
<comment type="caution">
    <text evidence="2">The sequence shown here is derived from an EMBL/GenBank/DDBJ whole genome shotgun (WGS) entry which is preliminary data.</text>
</comment>
<evidence type="ECO:0000259" key="1">
    <source>
        <dbReference type="Pfam" id="PF13360"/>
    </source>
</evidence>
<sequence>MAAVPGPSRRRVLLGILATGGASAVACGRGTARREPVSAGRSPVELRQGAVRWTFDSYGTAAVSPAFAHGRIYVGGAGISALDPATGDVVWEQPTADIADCTPVVVDRTVFVTGGDLMALDADTGTVRWRRQPAPEGGFHHATCANGAIYVGTGAGSVSACDPATGRELWRMAVDRHVTAPPRFAGGAVYVSCEGGLQSRVLLRLPAPRKSASAGHACGSGGARPAKGCPVGVVGLPKVVKLRRHGVSG</sequence>
<reference evidence="2 3" key="1">
    <citation type="submission" date="2024-06" db="EMBL/GenBank/DDBJ databases">
        <title>The Natural Products Discovery Center: Release of the First 8490 Sequenced Strains for Exploring Actinobacteria Biosynthetic Diversity.</title>
        <authorList>
            <person name="Kalkreuter E."/>
            <person name="Kautsar S.A."/>
            <person name="Yang D."/>
            <person name="Bader C.D."/>
            <person name="Teijaro C.N."/>
            <person name="Fluegel L."/>
            <person name="Davis C.M."/>
            <person name="Simpson J.R."/>
            <person name="Lauterbach L."/>
            <person name="Steele A.D."/>
            <person name="Gui C."/>
            <person name="Meng S."/>
            <person name="Li G."/>
            <person name="Viehrig K."/>
            <person name="Ye F."/>
            <person name="Su P."/>
            <person name="Kiefer A.F."/>
            <person name="Nichols A."/>
            <person name="Cepeda A.J."/>
            <person name="Yan W."/>
            <person name="Fan B."/>
            <person name="Jiang Y."/>
            <person name="Adhikari A."/>
            <person name="Zheng C.-J."/>
            <person name="Schuster L."/>
            <person name="Cowan T.M."/>
            <person name="Smanski M.J."/>
            <person name="Chevrette M.G."/>
            <person name="De Carvalho L.P.S."/>
            <person name="Shen B."/>
        </authorList>
    </citation>
    <scope>NUCLEOTIDE SEQUENCE [LARGE SCALE GENOMIC DNA]</scope>
    <source>
        <strain evidence="2 3">NPDC048946</strain>
    </source>
</reference>
<keyword evidence="3" id="KW-1185">Reference proteome</keyword>
<dbReference type="InterPro" id="IPR018391">
    <property type="entry name" value="PQQ_b-propeller_rpt"/>
</dbReference>
<proteinExistence type="predicted"/>
<protein>
    <submittedName>
        <fullName evidence="2">PQQ-binding-like beta-propeller repeat protein</fullName>
    </submittedName>
</protein>
<dbReference type="PANTHER" id="PTHR34512:SF30">
    <property type="entry name" value="OUTER MEMBRANE PROTEIN ASSEMBLY FACTOR BAMB"/>
    <property type="match status" value="1"/>
</dbReference>
<accession>A0ABV3DIJ5</accession>
<dbReference type="RefSeq" id="WP_358355415.1">
    <property type="nucleotide sequence ID" value="NZ_JBEZFP010000045.1"/>
</dbReference>
<dbReference type="InterPro" id="IPR015943">
    <property type="entry name" value="WD40/YVTN_repeat-like_dom_sf"/>
</dbReference>
<name>A0ABV3DIJ5_9ACTN</name>
<feature type="domain" description="Pyrrolo-quinoline quinone repeat" evidence="1">
    <location>
        <begin position="115"/>
        <end position="195"/>
    </location>
</feature>
<dbReference type="SMART" id="SM00564">
    <property type="entry name" value="PQQ"/>
    <property type="match status" value="3"/>
</dbReference>
<dbReference type="InterPro" id="IPR011047">
    <property type="entry name" value="Quinoprotein_ADH-like_sf"/>
</dbReference>
<dbReference type="EMBL" id="JBEZFP010000045">
    <property type="protein sequence ID" value="MEU8135568.1"/>
    <property type="molecule type" value="Genomic_DNA"/>
</dbReference>
<dbReference type="PROSITE" id="PS51318">
    <property type="entry name" value="TAT"/>
    <property type="match status" value="1"/>
</dbReference>
<dbReference type="Proteomes" id="UP001551482">
    <property type="component" value="Unassembled WGS sequence"/>
</dbReference>
<dbReference type="Gene3D" id="2.40.10.480">
    <property type="match status" value="1"/>
</dbReference>
<organism evidence="2 3">
    <name type="scientific">Streptodolium elevatio</name>
    <dbReference type="NCBI Taxonomy" id="3157996"/>
    <lineage>
        <taxon>Bacteria</taxon>
        <taxon>Bacillati</taxon>
        <taxon>Actinomycetota</taxon>
        <taxon>Actinomycetes</taxon>
        <taxon>Kitasatosporales</taxon>
        <taxon>Streptomycetaceae</taxon>
        <taxon>Streptodolium</taxon>
    </lineage>
</organism>
<dbReference type="Gene3D" id="2.130.10.10">
    <property type="entry name" value="YVTN repeat-like/Quinoprotein amine dehydrogenase"/>
    <property type="match status" value="1"/>
</dbReference>
<evidence type="ECO:0000313" key="3">
    <source>
        <dbReference type="Proteomes" id="UP001551482"/>
    </source>
</evidence>
<dbReference type="PANTHER" id="PTHR34512">
    <property type="entry name" value="CELL SURFACE PROTEIN"/>
    <property type="match status" value="1"/>
</dbReference>